<dbReference type="RefSeq" id="WP_062410176.1">
    <property type="nucleotide sequence ID" value="NZ_CP013652.1"/>
</dbReference>
<dbReference type="STRING" id="162209.IJ22_42470"/>
<protein>
    <submittedName>
        <fullName evidence="2">Stage II sporulation protein R</fullName>
    </submittedName>
</protein>
<organism evidence="2 3">
    <name type="scientific">Paenibacillus naphthalenovorans</name>
    <dbReference type="NCBI Taxonomy" id="162209"/>
    <lineage>
        <taxon>Bacteria</taxon>
        <taxon>Bacillati</taxon>
        <taxon>Bacillota</taxon>
        <taxon>Bacilli</taxon>
        <taxon>Bacillales</taxon>
        <taxon>Paenibacillaceae</taxon>
        <taxon>Paenibacillus</taxon>
    </lineage>
</organism>
<gene>
    <name evidence="2" type="ORF">IJ22_42470</name>
</gene>
<dbReference type="EMBL" id="CP013652">
    <property type="protein sequence ID" value="ALS24543.1"/>
    <property type="molecule type" value="Genomic_DNA"/>
</dbReference>
<dbReference type="KEGG" id="pnp:IJ22_42470"/>
<reference evidence="2 3" key="2">
    <citation type="journal article" date="2016" name="Genome Announc.">
        <title>Complete Genome Sequences of Two Interactive Moderate Thermophiles, Paenibacillus napthalenovorans 32O-Y and Paenibacillus sp. 32O-W.</title>
        <authorList>
            <person name="Butler R.R.III."/>
            <person name="Wang J."/>
            <person name="Stark B.C."/>
            <person name="Pombert J.F."/>
        </authorList>
    </citation>
    <scope>NUCLEOTIDE SEQUENCE [LARGE SCALE GENOMIC DNA]</scope>
    <source>
        <strain evidence="2 3">32O-Y</strain>
    </source>
</reference>
<dbReference type="NCBIfam" id="TIGR02837">
    <property type="entry name" value="spore_II_R"/>
    <property type="match status" value="1"/>
</dbReference>
<evidence type="ECO:0000313" key="2">
    <source>
        <dbReference type="EMBL" id="ALS24543.1"/>
    </source>
</evidence>
<sequence length="261" mass="29372">MVKRFAWKRYAYLAFAFMVLLACWESQRSNAVLFASPAGSGEVQSAVIPQESIRLRILAHSDAALDQWLKREVRDAIVEQMNGWVTAPQGIQEAREVVREHLPELNELVGETLRKNGFDYSYNVELGVVPFPTKMYGNQVYPAGDYEALRVSIGAAEGQNWWCVLFPPLCFVDSEMVVKRNTAYAAEPKESEPAGEASKEDKETGAAKEDRDNVPKDKTQAKEIKTSKENTDSEKNAAAAAQPEVRFFLWDMLKKIGSWFV</sequence>
<dbReference type="InterPro" id="IPR014202">
    <property type="entry name" value="Spore_II_R"/>
</dbReference>
<dbReference type="PATRIC" id="fig|162209.4.peg.4494"/>
<name>A0A0U2N0U9_9BACL</name>
<evidence type="ECO:0000313" key="3">
    <source>
        <dbReference type="Proteomes" id="UP000061660"/>
    </source>
</evidence>
<dbReference type="OrthoDB" id="9793324at2"/>
<accession>A0A0U2N0U9</accession>
<keyword evidence="3" id="KW-1185">Reference proteome</keyword>
<evidence type="ECO:0000256" key="1">
    <source>
        <dbReference type="SAM" id="MobiDB-lite"/>
    </source>
</evidence>
<dbReference type="Pfam" id="PF09551">
    <property type="entry name" value="Spore_II_R"/>
    <property type="match status" value="1"/>
</dbReference>
<dbReference type="AlphaFoldDB" id="A0A0U2N0U9"/>
<dbReference type="Proteomes" id="UP000061660">
    <property type="component" value="Chromosome"/>
</dbReference>
<feature type="compositionally biased region" description="Basic and acidic residues" evidence="1">
    <location>
        <begin position="187"/>
        <end position="235"/>
    </location>
</feature>
<feature type="region of interest" description="Disordered" evidence="1">
    <location>
        <begin position="184"/>
        <end position="240"/>
    </location>
</feature>
<dbReference type="PROSITE" id="PS51257">
    <property type="entry name" value="PROKAR_LIPOPROTEIN"/>
    <property type="match status" value="1"/>
</dbReference>
<proteinExistence type="predicted"/>
<reference evidence="3" key="1">
    <citation type="submission" date="2015-12" db="EMBL/GenBank/DDBJ databases">
        <title>Complete genome sequences of two moderately thermophilic Paenibacillus species.</title>
        <authorList>
            <person name="Butler R.III."/>
            <person name="Wang J."/>
            <person name="Stark B.C."/>
            <person name="Pombert J.-F."/>
        </authorList>
    </citation>
    <scope>NUCLEOTIDE SEQUENCE [LARGE SCALE GENOMIC DNA]</scope>
    <source>
        <strain evidence="3">32O-Y</strain>
    </source>
</reference>